<name>A0AA36IKL3_9DINO</name>
<gene>
    <name evidence="1" type="ORF">EVOR1521_LOCUS14308</name>
</gene>
<organism evidence="1 2">
    <name type="scientific">Effrenium voratum</name>
    <dbReference type="NCBI Taxonomy" id="2562239"/>
    <lineage>
        <taxon>Eukaryota</taxon>
        <taxon>Sar</taxon>
        <taxon>Alveolata</taxon>
        <taxon>Dinophyceae</taxon>
        <taxon>Suessiales</taxon>
        <taxon>Symbiodiniaceae</taxon>
        <taxon>Effrenium</taxon>
    </lineage>
</organism>
<dbReference type="Proteomes" id="UP001178507">
    <property type="component" value="Unassembled WGS sequence"/>
</dbReference>
<accession>A0AA36IKL3</accession>
<evidence type="ECO:0000313" key="2">
    <source>
        <dbReference type="Proteomes" id="UP001178507"/>
    </source>
</evidence>
<comment type="caution">
    <text evidence="1">The sequence shown here is derived from an EMBL/GenBank/DDBJ whole genome shotgun (WGS) entry which is preliminary data.</text>
</comment>
<sequence length="75" mass="8059">MKARAIAQMASTWPSRDGNRYFILPQGLTYFDAKGIEALIAVAENRTMDSWTEAGLGRKLANGAGAGFISPISLL</sequence>
<protein>
    <submittedName>
        <fullName evidence="1">Uncharacterized protein</fullName>
    </submittedName>
</protein>
<reference evidence="1" key="1">
    <citation type="submission" date="2023-08" db="EMBL/GenBank/DDBJ databases">
        <authorList>
            <person name="Chen Y."/>
            <person name="Shah S."/>
            <person name="Dougan E. K."/>
            <person name="Thang M."/>
            <person name="Chan C."/>
        </authorList>
    </citation>
    <scope>NUCLEOTIDE SEQUENCE</scope>
</reference>
<dbReference type="AlphaFoldDB" id="A0AA36IKL3"/>
<proteinExistence type="predicted"/>
<evidence type="ECO:0000313" key="1">
    <source>
        <dbReference type="EMBL" id="CAJ1388446.1"/>
    </source>
</evidence>
<keyword evidence="2" id="KW-1185">Reference proteome</keyword>
<dbReference type="EMBL" id="CAUJNA010001691">
    <property type="protein sequence ID" value="CAJ1388446.1"/>
    <property type="molecule type" value="Genomic_DNA"/>
</dbReference>